<dbReference type="SMART" id="SM00347">
    <property type="entry name" value="HTH_MARR"/>
    <property type="match status" value="1"/>
</dbReference>
<dbReference type="RefSeq" id="WP_345067695.1">
    <property type="nucleotide sequence ID" value="NZ_BAABCN010000008.1"/>
</dbReference>
<evidence type="ECO:0000256" key="2">
    <source>
        <dbReference type="ARBA" id="ARBA00023125"/>
    </source>
</evidence>
<name>A0ABP7KRH1_9MICO</name>
<organism evidence="6 7">
    <name type="scientific">Leifsonia kafniensis</name>
    <dbReference type="NCBI Taxonomy" id="475957"/>
    <lineage>
        <taxon>Bacteria</taxon>
        <taxon>Bacillati</taxon>
        <taxon>Actinomycetota</taxon>
        <taxon>Actinomycetes</taxon>
        <taxon>Micrococcales</taxon>
        <taxon>Microbacteriaceae</taxon>
        <taxon>Leifsonia</taxon>
    </lineage>
</organism>
<dbReference type="PANTHER" id="PTHR33164:SF57">
    <property type="entry name" value="MARR-FAMILY TRANSCRIPTIONAL REGULATOR"/>
    <property type="match status" value="1"/>
</dbReference>
<gene>
    <name evidence="6" type="ORF">GCM10022381_27420</name>
</gene>
<comment type="caution">
    <text evidence="6">The sequence shown here is derived from an EMBL/GenBank/DDBJ whole genome shotgun (WGS) entry which is preliminary data.</text>
</comment>
<dbReference type="Gene3D" id="1.10.10.10">
    <property type="entry name" value="Winged helix-like DNA-binding domain superfamily/Winged helix DNA-binding domain"/>
    <property type="match status" value="1"/>
</dbReference>
<dbReference type="InterPro" id="IPR000835">
    <property type="entry name" value="HTH_MarR-typ"/>
</dbReference>
<evidence type="ECO:0000313" key="6">
    <source>
        <dbReference type="EMBL" id="GAA3883752.1"/>
    </source>
</evidence>
<feature type="region of interest" description="Disordered" evidence="4">
    <location>
        <begin position="159"/>
        <end position="187"/>
    </location>
</feature>
<evidence type="ECO:0000256" key="1">
    <source>
        <dbReference type="ARBA" id="ARBA00023015"/>
    </source>
</evidence>
<dbReference type="EMBL" id="BAABCN010000008">
    <property type="protein sequence ID" value="GAA3883752.1"/>
    <property type="molecule type" value="Genomic_DNA"/>
</dbReference>
<keyword evidence="1" id="KW-0805">Transcription regulation</keyword>
<dbReference type="SUPFAM" id="SSF46785">
    <property type="entry name" value="Winged helix' DNA-binding domain"/>
    <property type="match status" value="1"/>
</dbReference>
<dbReference type="Proteomes" id="UP001501803">
    <property type="component" value="Unassembled WGS sequence"/>
</dbReference>
<dbReference type="InterPro" id="IPR036388">
    <property type="entry name" value="WH-like_DNA-bd_sf"/>
</dbReference>
<feature type="compositionally biased region" description="Basic residues" evidence="4">
    <location>
        <begin position="173"/>
        <end position="187"/>
    </location>
</feature>
<evidence type="ECO:0000313" key="7">
    <source>
        <dbReference type="Proteomes" id="UP001501803"/>
    </source>
</evidence>
<dbReference type="PANTHER" id="PTHR33164">
    <property type="entry name" value="TRANSCRIPTIONAL REGULATOR, MARR FAMILY"/>
    <property type="match status" value="1"/>
</dbReference>
<reference evidence="7" key="1">
    <citation type="journal article" date="2019" name="Int. J. Syst. Evol. Microbiol.">
        <title>The Global Catalogue of Microorganisms (GCM) 10K type strain sequencing project: providing services to taxonomists for standard genome sequencing and annotation.</title>
        <authorList>
            <consortium name="The Broad Institute Genomics Platform"/>
            <consortium name="The Broad Institute Genome Sequencing Center for Infectious Disease"/>
            <person name="Wu L."/>
            <person name="Ma J."/>
        </authorList>
    </citation>
    <scope>NUCLEOTIDE SEQUENCE [LARGE SCALE GENOMIC DNA]</scope>
    <source>
        <strain evidence="7">JCM 17021</strain>
    </source>
</reference>
<proteinExistence type="predicted"/>
<keyword evidence="3" id="KW-0804">Transcription</keyword>
<dbReference type="PROSITE" id="PS50995">
    <property type="entry name" value="HTH_MARR_2"/>
    <property type="match status" value="1"/>
</dbReference>
<keyword evidence="7" id="KW-1185">Reference proteome</keyword>
<protein>
    <submittedName>
        <fullName evidence="6">MarR family transcriptional regulator</fullName>
    </submittedName>
</protein>
<evidence type="ECO:0000256" key="3">
    <source>
        <dbReference type="ARBA" id="ARBA00023163"/>
    </source>
</evidence>
<evidence type="ECO:0000259" key="5">
    <source>
        <dbReference type="PROSITE" id="PS50995"/>
    </source>
</evidence>
<keyword evidence="2" id="KW-0238">DNA-binding</keyword>
<dbReference type="Pfam" id="PF12802">
    <property type="entry name" value="MarR_2"/>
    <property type="match status" value="1"/>
</dbReference>
<dbReference type="InterPro" id="IPR039422">
    <property type="entry name" value="MarR/SlyA-like"/>
</dbReference>
<accession>A0ABP7KRH1</accession>
<feature type="domain" description="HTH marR-type" evidence="5">
    <location>
        <begin position="19"/>
        <end position="161"/>
    </location>
</feature>
<dbReference type="PROSITE" id="PS01117">
    <property type="entry name" value="HTH_MARR_1"/>
    <property type="match status" value="1"/>
</dbReference>
<dbReference type="InterPro" id="IPR036390">
    <property type="entry name" value="WH_DNA-bd_sf"/>
</dbReference>
<evidence type="ECO:0000256" key="4">
    <source>
        <dbReference type="SAM" id="MobiDB-lite"/>
    </source>
</evidence>
<sequence length="187" mass="20954">MTQRETPHASGSYWFEDDADDVSRAILVLQSLRRFKAADTAMRHHTQSEMDMNETDLLALRYLIAAESRGDDVGPKELAVALEISTAATAKVLARLVKSGHIRRETHPTDRRSQLLYATPDAQSEVRKTLGAMHERMLSVAQDFSAGEQQAIIRFLDNMSSSVHSPDQDSKATRRPVLSRHRIASEQ</sequence>
<dbReference type="InterPro" id="IPR023187">
    <property type="entry name" value="Tscrpt_reg_MarR-type_CS"/>
</dbReference>